<gene>
    <name evidence="1" type="ORF">LTR37_013803</name>
</gene>
<dbReference type="Proteomes" id="UP001281147">
    <property type="component" value="Unassembled WGS sequence"/>
</dbReference>
<name>A0ACC3MVF6_9PEZI</name>
<sequence length="158" mass="16768">MAPWLSVLEAYLVQALLRTPAFHRGVEKVAKRVHKIRHGTPPEEMGGTNIDSPGNGSFLRHFTEEVQTQLGRQEAKEVETAVKSAAATGGEGSAAGVERSAAGSGGARRGPEWNSVGTEEEGADAAWKVAQRSGSEAPKQGFLGEYTSALREQLRGGR</sequence>
<keyword evidence="2" id="KW-1185">Reference proteome</keyword>
<organism evidence="1 2">
    <name type="scientific">Vermiconidia calcicola</name>
    <dbReference type="NCBI Taxonomy" id="1690605"/>
    <lineage>
        <taxon>Eukaryota</taxon>
        <taxon>Fungi</taxon>
        <taxon>Dikarya</taxon>
        <taxon>Ascomycota</taxon>
        <taxon>Pezizomycotina</taxon>
        <taxon>Dothideomycetes</taxon>
        <taxon>Dothideomycetidae</taxon>
        <taxon>Mycosphaerellales</taxon>
        <taxon>Extremaceae</taxon>
        <taxon>Vermiconidia</taxon>
    </lineage>
</organism>
<proteinExistence type="predicted"/>
<comment type="caution">
    <text evidence="1">The sequence shown here is derived from an EMBL/GenBank/DDBJ whole genome shotgun (WGS) entry which is preliminary data.</text>
</comment>
<protein>
    <submittedName>
        <fullName evidence="1">Uncharacterized protein</fullName>
    </submittedName>
</protein>
<reference evidence="1" key="1">
    <citation type="submission" date="2023-07" db="EMBL/GenBank/DDBJ databases">
        <title>Black Yeasts Isolated from many extreme environments.</title>
        <authorList>
            <person name="Coleine C."/>
            <person name="Stajich J.E."/>
            <person name="Selbmann L."/>
        </authorList>
    </citation>
    <scope>NUCLEOTIDE SEQUENCE</scope>
    <source>
        <strain evidence="1">CCFEE 5714</strain>
    </source>
</reference>
<evidence type="ECO:0000313" key="1">
    <source>
        <dbReference type="EMBL" id="KAK3704520.1"/>
    </source>
</evidence>
<accession>A0ACC3MVF6</accession>
<evidence type="ECO:0000313" key="2">
    <source>
        <dbReference type="Proteomes" id="UP001281147"/>
    </source>
</evidence>
<dbReference type="EMBL" id="JAUTXU010000138">
    <property type="protein sequence ID" value="KAK3704520.1"/>
    <property type="molecule type" value="Genomic_DNA"/>
</dbReference>